<protein>
    <submittedName>
        <fullName evidence="3">Uncharacterized protein LOC109726221 isoform X1</fullName>
    </submittedName>
</protein>
<feature type="compositionally biased region" description="Basic residues" evidence="1">
    <location>
        <begin position="266"/>
        <end position="275"/>
    </location>
</feature>
<feature type="compositionally biased region" description="Low complexity" evidence="1">
    <location>
        <begin position="121"/>
        <end position="134"/>
    </location>
</feature>
<name>A0A6P5GRL5_ANACO</name>
<feature type="region of interest" description="Disordered" evidence="1">
    <location>
        <begin position="84"/>
        <end position="299"/>
    </location>
</feature>
<dbReference type="RefSeq" id="XP_020111296.1">
    <property type="nucleotide sequence ID" value="XM_020255707.1"/>
</dbReference>
<organism evidence="2 3">
    <name type="scientific">Ananas comosus</name>
    <name type="common">Pineapple</name>
    <name type="synonym">Ananas ananas</name>
    <dbReference type="NCBI Taxonomy" id="4615"/>
    <lineage>
        <taxon>Eukaryota</taxon>
        <taxon>Viridiplantae</taxon>
        <taxon>Streptophyta</taxon>
        <taxon>Embryophyta</taxon>
        <taxon>Tracheophyta</taxon>
        <taxon>Spermatophyta</taxon>
        <taxon>Magnoliopsida</taxon>
        <taxon>Liliopsida</taxon>
        <taxon>Poales</taxon>
        <taxon>Bromeliaceae</taxon>
        <taxon>Bromelioideae</taxon>
        <taxon>Ananas</taxon>
    </lineage>
</organism>
<feature type="compositionally biased region" description="Polar residues" evidence="1">
    <location>
        <begin position="237"/>
        <end position="246"/>
    </location>
</feature>
<feature type="compositionally biased region" description="Basic and acidic residues" evidence="1">
    <location>
        <begin position="248"/>
        <end position="260"/>
    </location>
</feature>
<dbReference type="Proteomes" id="UP000515123">
    <property type="component" value="Linkage group 21"/>
</dbReference>
<accession>A0A6P5GRL5</accession>
<dbReference type="GeneID" id="109726221"/>
<sequence length="1938" mass="212715">MDFKSMSRKELQALCKEHRLPANTTNSIMAESLASLLQGSDKIKRKGCLKGSGGSSGDDGGGGRRPAKKVTFTLQEEVLRFGESKAIRSPEKRRSSRRRSVIGSELIDLSNGAEEMRSTRSRSATGSVSSSAVAEVERDRVSVGDSHLGRTQVRRRGNSKDEGEKLEKNEKTRRGETRKRSRGVDYSGEMCGHVGNSNLRGEEPPLRRSRRNLLKSENSLVANGSIRSGEGIESTDKLGQNASEISNGEDKNYSSVHQEDESLAVGRRKLQRKQKKTDTEAERDTETWPSKHEAPMRRSTRKVIVSNVLEKGNTSLAGGKRESKRSGARCASKRIATTSSEDEIPLSDVETEEETKTVVETNEGPRRSRRNASKHTVTGVEITLPVTEKGINGGIINGRKNLKKRHPSEVDVSTVVTENLIAKTANKVNTLQKQQSDEVVEEPFVEARVASCETFGEAEALEGHRLNEEPKRRSRRNISKYKLCAPADEITEKKREVKRTKAALLVQAIPVLESEADEVVDKATPQDDLSLNQDNDNSCQESIRNAVTNDASDHKLLEETPKMLDMNDEEGLVIVISGKKQSSQNPNKEAENCKYGDTVFLEESNTAEKLDGSINKQDNSEEMEYDDGEISIPRCLDTSYEIIETTVDDNVCLNPESVLDHDGVTEVDSETLSHVDMKDSASSADRKKLEEQINNQSAVQFVDAESGGSIFIVGGSCNSEVAINSQCTVIGHSEGFSSQTAPETCPLVDWKTTATSLSHDAVEAANGCSPTDTANDQDECLQPSNVAIISELGDYSEKLKRVRPQTGPCNVTPKTILSVERTRKICNRMKDSGQTQIIGEVGGSNARAAKDDVSTYNGDDMFVTSKTKVDSINLEEAEVRMNEDHTKLVGNEIACKPHIQDDDDGKYVNIDEISLDSRSPEFVNKDNWVAPGAQLQALETIYKMETEVSLVMAKCSPTASQENCDEIESSEFQGAINHDKRNDRNVVSMLEEKMKPVPFSSEMNVQNEFEEKKAMVKITNEIVGKTDCHESDKLPEVSDLLEISTSKVDELECRAADDLFSVKNRVTASSNKRKRQEVGADLGYTTSVDLRTSDNMPECDLTSIALEANGGVSIEKSKEAVHKTAPSSANTEMTTADEVTVTLELSSKKFLPENGEALGFLNERPNLSSMGAEFAGERDASVEERSIVNSMEAELLPENIEASEQSSFEISLIETKSFSGFIQQSCSLASCELTEHSAGISADNLRAKFEAAETQKKLDKTIEKLFLVLSTLKDGNSVAGETICTNGFPLARDTEEAERIQSSQLPGSPDCLKIQDMFDEPDSRSYLFERGNIEETSGTEQARNTPNDIMQTFEQDFVDYEENAESCSISKNVTEQNGTGTISEEQYENDIVDNHVTPGALLHTEEGKQSPLSGSTNLMSLSSSHFQVIDKPESPGNNNGGTAVEYSSTARHSLIGFKDFSAEIPENSLVDHGFALESINWESGKKDYHVNSGCEKSIASQPTADLRHTDEPDVGNNEVSEDRMKLVEKNAGCKNHDQCSDNDGKHGEIDEVSFDSMSQEFISETNWVAPGAHLPSLEALFCVEREVPAIMTDCSQTTTQEHSVDNDSCEFTGETANKSERSHKTVAPMESEKMTTVPFLLDTTVENEVEVQKNLADLASDCLEMIYVADDPPARIGLDLSANGDKSQEEGTNLGYGNSVDLKTSDEMEVSVTKKLCTEVVEPFDAVSCYKENTNQDFVEKPEEAIDKPTPQSAKTEMIITEEITVGKELDSEEQLQPQSSDIVDQSVGTVGDQCILNNSEAENVEATESSHGTSFVENRSISNLIQQDCGSDSRQVMEVSNSISVDNHASNLEETDSSQCQDRVEEICHQLPSVSILNAKKFGNTSCNSAITADKNKENTPAIKINHSNKRNVDKSTTKSLLRRPLQIIHSSKAELL</sequence>
<dbReference type="OrthoDB" id="1916794at2759"/>
<gene>
    <name evidence="3" type="primary">LOC109726221</name>
</gene>
<evidence type="ECO:0000256" key="1">
    <source>
        <dbReference type="SAM" id="MobiDB-lite"/>
    </source>
</evidence>
<evidence type="ECO:0000313" key="3">
    <source>
        <dbReference type="RefSeq" id="XP_020111296.1"/>
    </source>
</evidence>
<feature type="compositionally biased region" description="Basic and acidic residues" evidence="1">
    <location>
        <begin position="158"/>
        <end position="175"/>
    </location>
</feature>
<feature type="compositionally biased region" description="Polar residues" evidence="1">
    <location>
        <begin position="215"/>
        <end position="226"/>
    </location>
</feature>
<feature type="compositionally biased region" description="Acidic residues" evidence="1">
    <location>
        <begin position="340"/>
        <end position="353"/>
    </location>
</feature>
<keyword evidence="2" id="KW-1185">Reference proteome</keyword>
<feature type="compositionally biased region" description="Basic and acidic residues" evidence="1">
    <location>
        <begin position="276"/>
        <end position="296"/>
    </location>
</feature>
<feature type="region of interest" description="Disordered" evidence="1">
    <location>
        <begin position="312"/>
        <end position="375"/>
    </location>
</feature>
<proteinExistence type="predicted"/>
<feature type="compositionally biased region" description="Basic and acidic residues" evidence="1">
    <location>
        <begin position="84"/>
        <end position="93"/>
    </location>
</feature>
<feature type="region of interest" description="Disordered" evidence="1">
    <location>
        <begin position="44"/>
        <end position="69"/>
    </location>
</feature>
<reference evidence="2" key="1">
    <citation type="journal article" date="2015" name="Nat. Genet.">
        <title>The pineapple genome and the evolution of CAM photosynthesis.</title>
        <authorList>
            <person name="Ming R."/>
            <person name="VanBuren R."/>
            <person name="Wai C.M."/>
            <person name="Tang H."/>
            <person name="Schatz M.C."/>
            <person name="Bowers J.E."/>
            <person name="Lyons E."/>
            <person name="Wang M.L."/>
            <person name="Chen J."/>
            <person name="Biggers E."/>
            <person name="Zhang J."/>
            <person name="Huang L."/>
            <person name="Zhang L."/>
            <person name="Miao W."/>
            <person name="Zhang J."/>
            <person name="Ye Z."/>
            <person name="Miao C."/>
            <person name="Lin Z."/>
            <person name="Wang H."/>
            <person name="Zhou H."/>
            <person name="Yim W.C."/>
            <person name="Priest H.D."/>
            <person name="Zheng C."/>
            <person name="Woodhouse M."/>
            <person name="Edger P.P."/>
            <person name="Guyot R."/>
            <person name="Guo H.B."/>
            <person name="Guo H."/>
            <person name="Zheng G."/>
            <person name="Singh R."/>
            <person name="Sharma A."/>
            <person name="Min X."/>
            <person name="Zheng Y."/>
            <person name="Lee H."/>
            <person name="Gurtowski J."/>
            <person name="Sedlazeck F.J."/>
            <person name="Harkess A."/>
            <person name="McKain M.R."/>
            <person name="Liao Z."/>
            <person name="Fang J."/>
            <person name="Liu J."/>
            <person name="Zhang X."/>
            <person name="Zhang Q."/>
            <person name="Hu W."/>
            <person name="Qin Y."/>
            <person name="Wang K."/>
            <person name="Chen L.Y."/>
            <person name="Shirley N."/>
            <person name="Lin Y.R."/>
            <person name="Liu L.Y."/>
            <person name="Hernandez A.G."/>
            <person name="Wright C.L."/>
            <person name="Bulone V."/>
            <person name="Tuskan G.A."/>
            <person name="Heath K."/>
            <person name="Zee F."/>
            <person name="Moore P.H."/>
            <person name="Sunkar R."/>
            <person name="Leebens-Mack J.H."/>
            <person name="Mockler T."/>
            <person name="Bennetzen J.L."/>
            <person name="Freeling M."/>
            <person name="Sankoff D."/>
            <person name="Paterson A.H."/>
            <person name="Zhu X."/>
            <person name="Yang X."/>
            <person name="Smith J.A."/>
            <person name="Cushman J.C."/>
            <person name="Paull R.E."/>
            <person name="Yu Q."/>
        </authorList>
    </citation>
    <scope>NUCLEOTIDE SEQUENCE [LARGE SCALE GENOMIC DNA]</scope>
    <source>
        <strain evidence="2">cv. F153</strain>
    </source>
</reference>
<feature type="region of interest" description="Disordered" evidence="1">
    <location>
        <begin position="1499"/>
        <end position="1518"/>
    </location>
</feature>
<feature type="compositionally biased region" description="Gly residues" evidence="1">
    <location>
        <begin position="50"/>
        <end position="64"/>
    </location>
</feature>
<reference evidence="3" key="2">
    <citation type="submission" date="2025-08" db="UniProtKB">
        <authorList>
            <consortium name="RefSeq"/>
        </authorList>
    </citation>
    <scope>IDENTIFICATION</scope>
    <source>
        <tissue evidence="3">Leaf</tissue>
    </source>
</reference>
<evidence type="ECO:0000313" key="2">
    <source>
        <dbReference type="Proteomes" id="UP000515123"/>
    </source>
</evidence>